<evidence type="ECO:0000313" key="1">
    <source>
        <dbReference type="EMBL" id="ORC36617.1"/>
    </source>
</evidence>
<dbReference type="Proteomes" id="UP000192343">
    <property type="component" value="Unassembled WGS sequence"/>
</dbReference>
<evidence type="ECO:0000313" key="2">
    <source>
        <dbReference type="Proteomes" id="UP000192343"/>
    </source>
</evidence>
<dbReference type="STRING" id="1963862.B4O97_06015"/>
<dbReference type="EMBL" id="MWQY01000005">
    <property type="protein sequence ID" value="ORC36617.1"/>
    <property type="molecule type" value="Genomic_DNA"/>
</dbReference>
<proteinExistence type="predicted"/>
<sequence length="64" mass="6950">MSKANRGSGIRDKVKSGRGTCPLCKRTGIKVTSEVELKEKKYMVCKQCKAALAHDKLQDAVAAL</sequence>
<gene>
    <name evidence="1" type="ORF">B4O97_06015</name>
</gene>
<organism evidence="1 2">
    <name type="scientific">Marispirochaeta aestuarii</name>
    <dbReference type="NCBI Taxonomy" id="1963862"/>
    <lineage>
        <taxon>Bacteria</taxon>
        <taxon>Pseudomonadati</taxon>
        <taxon>Spirochaetota</taxon>
        <taxon>Spirochaetia</taxon>
        <taxon>Spirochaetales</taxon>
        <taxon>Spirochaetaceae</taxon>
        <taxon>Marispirochaeta</taxon>
    </lineage>
</organism>
<protein>
    <submittedName>
        <fullName evidence="1">Uncharacterized protein</fullName>
    </submittedName>
</protein>
<accession>A0A1Y1S0G8</accession>
<name>A0A1Y1S0G8_9SPIO</name>
<dbReference type="AlphaFoldDB" id="A0A1Y1S0G8"/>
<reference evidence="1 2" key="1">
    <citation type="submission" date="2017-03" db="EMBL/GenBank/DDBJ databases">
        <title>Draft Genome sequence of Marispirochaeta sp. strain JC444.</title>
        <authorList>
            <person name="Shivani Y."/>
            <person name="Subhash Y."/>
            <person name="Sasikala C."/>
            <person name="Ramana C."/>
        </authorList>
    </citation>
    <scope>NUCLEOTIDE SEQUENCE [LARGE SCALE GENOMIC DNA]</scope>
    <source>
        <strain evidence="1 2">JC444</strain>
    </source>
</reference>
<keyword evidence="2" id="KW-1185">Reference proteome</keyword>
<dbReference type="RefSeq" id="WP_083049179.1">
    <property type="nucleotide sequence ID" value="NZ_CAXXQO010000004.1"/>
</dbReference>
<comment type="caution">
    <text evidence="1">The sequence shown here is derived from an EMBL/GenBank/DDBJ whole genome shotgun (WGS) entry which is preliminary data.</text>
</comment>
<dbReference type="OrthoDB" id="2928696at2"/>